<dbReference type="RefSeq" id="WP_329355415.1">
    <property type="nucleotide sequence ID" value="NZ_CP109490.1"/>
</dbReference>
<evidence type="ECO:0000313" key="3">
    <source>
        <dbReference type="Proteomes" id="UP001431926"/>
    </source>
</evidence>
<name>A0ABZ1ZC10_STRAQ</name>
<reference evidence="2" key="1">
    <citation type="submission" date="2022-10" db="EMBL/GenBank/DDBJ databases">
        <title>The complete genomes of actinobacterial strains from the NBC collection.</title>
        <authorList>
            <person name="Joergensen T.S."/>
            <person name="Alvarez Arevalo M."/>
            <person name="Sterndorff E.B."/>
            <person name="Faurdal D."/>
            <person name="Vuksanovic O."/>
            <person name="Mourched A.-S."/>
            <person name="Charusanti P."/>
            <person name="Shaw S."/>
            <person name="Blin K."/>
            <person name="Weber T."/>
        </authorList>
    </citation>
    <scope>NUCLEOTIDE SEQUENCE</scope>
    <source>
        <strain evidence="2">NBC_01436</strain>
    </source>
</reference>
<evidence type="ECO:0000259" key="1">
    <source>
        <dbReference type="PROSITE" id="PS50943"/>
    </source>
</evidence>
<dbReference type="SMART" id="SM00530">
    <property type="entry name" value="HTH_XRE"/>
    <property type="match status" value="1"/>
</dbReference>
<dbReference type="InterPro" id="IPR010982">
    <property type="entry name" value="Lambda_DNA-bd_dom_sf"/>
</dbReference>
<dbReference type="CDD" id="cd00093">
    <property type="entry name" value="HTH_XRE"/>
    <property type="match status" value="1"/>
</dbReference>
<sequence length="298" mass="33854">MPAVPRARLNEEATVTELHTGREAASIMLGSFLRQCREERRLNQSDLAHVIRSSISKISRLERGESPPKPRDVADLADFMGLSIEERRTIQGLLDQARNEAWYQQFSDVTPSYLRRLIALEGSAQRIMVYENQVVPGLLQIRGYARSLVQTVRDDEWEIERAVEMRMLRQRMLDQQFPRVTALIDQGVLLRPRGGSAVMRDQLEHLLLAADAQRVNIRIVRFGSGAEVAPPYALTQLDFEAEGPADLVYVERINGADYITDAAAVDKYRRDLHQLHGAAAGRNESKKLIREAIKDYYS</sequence>
<proteinExistence type="predicted"/>
<dbReference type="InterPro" id="IPR001387">
    <property type="entry name" value="Cro/C1-type_HTH"/>
</dbReference>
<dbReference type="Pfam" id="PF19054">
    <property type="entry name" value="DUF5753"/>
    <property type="match status" value="1"/>
</dbReference>
<dbReference type="PROSITE" id="PS50943">
    <property type="entry name" value="HTH_CROC1"/>
    <property type="match status" value="1"/>
</dbReference>
<evidence type="ECO:0000313" key="2">
    <source>
        <dbReference type="EMBL" id="WUX36275.1"/>
    </source>
</evidence>
<dbReference type="Gene3D" id="1.10.260.40">
    <property type="entry name" value="lambda repressor-like DNA-binding domains"/>
    <property type="match status" value="1"/>
</dbReference>
<dbReference type="Proteomes" id="UP001431926">
    <property type="component" value="Chromosome"/>
</dbReference>
<feature type="domain" description="HTH cro/C1-type" evidence="1">
    <location>
        <begin position="33"/>
        <end position="87"/>
    </location>
</feature>
<dbReference type="InterPro" id="IPR043917">
    <property type="entry name" value="DUF5753"/>
</dbReference>
<gene>
    <name evidence="2" type="ORF">OG367_08520</name>
</gene>
<protein>
    <submittedName>
        <fullName evidence="2">Helix-turn-helix domain-containing protein</fullName>
    </submittedName>
</protein>
<dbReference type="SUPFAM" id="SSF47413">
    <property type="entry name" value="lambda repressor-like DNA-binding domains"/>
    <property type="match status" value="1"/>
</dbReference>
<accession>A0ABZ1ZC10</accession>
<dbReference type="EMBL" id="CP109491">
    <property type="protein sequence ID" value="WUX36275.1"/>
    <property type="molecule type" value="Genomic_DNA"/>
</dbReference>
<keyword evidence="3" id="KW-1185">Reference proteome</keyword>
<dbReference type="Pfam" id="PF13560">
    <property type="entry name" value="HTH_31"/>
    <property type="match status" value="1"/>
</dbReference>
<organism evidence="2 3">
    <name type="scientific">Streptomyces anulatus</name>
    <name type="common">Streptomyces chrysomallus</name>
    <dbReference type="NCBI Taxonomy" id="1892"/>
    <lineage>
        <taxon>Bacteria</taxon>
        <taxon>Bacillati</taxon>
        <taxon>Actinomycetota</taxon>
        <taxon>Actinomycetes</taxon>
        <taxon>Kitasatosporales</taxon>
        <taxon>Streptomycetaceae</taxon>
        <taxon>Streptomyces</taxon>
    </lineage>
</organism>